<dbReference type="EMBL" id="CP060636">
    <property type="protein sequence ID" value="QNM12031.1"/>
    <property type="molecule type" value="Genomic_DNA"/>
</dbReference>
<organism evidence="2 3">
    <name type="scientific">[Eubacterium] hominis</name>
    <dbReference type="NCBI Taxonomy" id="2764325"/>
    <lineage>
        <taxon>Bacteria</taxon>
        <taxon>Bacillati</taxon>
        <taxon>Bacillota</taxon>
        <taxon>Erysipelotrichia</taxon>
        <taxon>Erysipelotrichales</taxon>
        <taxon>Erysipelotrichaceae</taxon>
        <taxon>Amedibacillus</taxon>
    </lineage>
</organism>
<evidence type="ECO:0008006" key="4">
    <source>
        <dbReference type="Google" id="ProtNLM"/>
    </source>
</evidence>
<keyword evidence="3" id="KW-1185">Reference proteome</keyword>
<evidence type="ECO:0000313" key="2">
    <source>
        <dbReference type="EMBL" id="QNM12031.1"/>
    </source>
</evidence>
<accession>A0A7G9GMJ9</accession>
<feature type="transmembrane region" description="Helical" evidence="1">
    <location>
        <begin position="607"/>
        <end position="627"/>
    </location>
</feature>
<feature type="transmembrane region" description="Helical" evidence="1">
    <location>
        <begin position="556"/>
        <end position="576"/>
    </location>
</feature>
<keyword evidence="1" id="KW-0812">Transmembrane</keyword>
<feature type="transmembrane region" description="Helical" evidence="1">
    <location>
        <begin position="267"/>
        <end position="291"/>
    </location>
</feature>
<name>A0A7G9GMJ9_9FIRM</name>
<feature type="transmembrane region" description="Helical" evidence="1">
    <location>
        <begin position="234"/>
        <end position="255"/>
    </location>
</feature>
<evidence type="ECO:0000256" key="1">
    <source>
        <dbReference type="SAM" id="Phobius"/>
    </source>
</evidence>
<protein>
    <recommendedName>
        <fullName evidence="4">Bacteriocin-associated integral membrane protein</fullName>
    </recommendedName>
</protein>
<dbReference type="KEGG" id="ehn:H9Q80_17580"/>
<keyword evidence="1" id="KW-1133">Transmembrane helix</keyword>
<keyword evidence="1" id="KW-0472">Membrane</keyword>
<dbReference type="Proteomes" id="UP000515856">
    <property type="component" value="Chromosome"/>
</dbReference>
<feature type="transmembrane region" description="Helical" evidence="1">
    <location>
        <begin position="190"/>
        <end position="207"/>
    </location>
</feature>
<feature type="transmembrane region" description="Helical" evidence="1">
    <location>
        <begin position="312"/>
        <end position="334"/>
    </location>
</feature>
<evidence type="ECO:0000313" key="3">
    <source>
        <dbReference type="Proteomes" id="UP000515856"/>
    </source>
</evidence>
<gene>
    <name evidence="2" type="ORF">H9Q80_17580</name>
</gene>
<proteinExistence type="predicted"/>
<reference evidence="2 3" key="1">
    <citation type="submission" date="2020-08" db="EMBL/GenBank/DDBJ databases">
        <authorList>
            <person name="Liu C."/>
            <person name="Sun Q."/>
        </authorList>
    </citation>
    <scope>NUCLEOTIDE SEQUENCE [LARGE SCALE GENOMIC DNA]</scope>
    <source>
        <strain evidence="2 3">NSJ-61</strain>
    </source>
</reference>
<dbReference type="RefSeq" id="WP_117453664.1">
    <property type="nucleotide sequence ID" value="NZ_CP060636.1"/>
</dbReference>
<sequence length="667" mass="78990">MKKVLILVWLFISAIMGYMSIQTVSKIDQQRSFSFLYTNDNVWRYNIANDTNKDITNQLQQFAKEEHLNMFFTKTKKIFYPNMPVQEEFEAIVGNPQQMNEICSDWENDHQCQIEFSDKKNQVTIKNYENIDPTIFYISGNIQELTDIQTKLSKLFPDMKVTTEEMPGYEIHNSLVVSMIGTVFMEDTKPYLVAIIVLLVITLLYFVDQSKTFAVKNLHGYAFIRTYLDEMKEIIKIGCICTVIIFGIKIIYLFIMKTAFKNILFYLWINLLSVLFLFILYLLLSFPSLYLCTRQKIVNLLKGKLNLRPAKITISVLKVILVSLCIVSSCEYMFSIERAYHNIQHKEVYEKLCTGFSKIQLDENWNYEFDDNNYFTNTVDALSKKYELIYWRERISVATNVEIDLYDEIGRTTNYEYINRLKLIDVDGNVVHIEPQSGKHLLMSEKYKDQQKEIEKVYPILSTYVTYLKEDQPIFLFDVQDKKYATGKGEDYVLFTDTQLLTSSMNQSYIYFKATPEELKATLQEAGIKNHLLYDDLAVLSNYEYDRWMKRAENDIFNFLVYFTMIIVILSMDISFYKKSNWKQIMVRQLLGYSERRIHRKKILKEIGFILIECILSYFIMFVYGHNGYYTDYFIFMMITITVLDFIMFSVSMYLMNRNTLQENLKK</sequence>
<dbReference type="AlphaFoldDB" id="A0A7G9GMJ9"/>
<feature type="transmembrane region" description="Helical" evidence="1">
    <location>
        <begin position="633"/>
        <end position="656"/>
    </location>
</feature>